<evidence type="ECO:0000256" key="2">
    <source>
        <dbReference type="ARBA" id="ARBA00023315"/>
    </source>
</evidence>
<dbReference type="Gene3D" id="3.40.630.30">
    <property type="match status" value="1"/>
</dbReference>
<dbReference type="PROSITE" id="PS51186">
    <property type="entry name" value="GNAT"/>
    <property type="match status" value="1"/>
</dbReference>
<protein>
    <submittedName>
        <fullName evidence="4">GNAT family N-acetyltransferase</fullName>
    </submittedName>
</protein>
<dbReference type="Proteomes" id="UP000261811">
    <property type="component" value="Unassembled WGS sequence"/>
</dbReference>
<evidence type="ECO:0000313" key="4">
    <source>
        <dbReference type="EMBL" id="RFU36750.1"/>
    </source>
</evidence>
<dbReference type="AlphaFoldDB" id="A0A372J9T2"/>
<reference evidence="4 5" key="1">
    <citation type="submission" date="2018-08" db="EMBL/GenBank/DDBJ databases">
        <title>Actinomadura jelena sp. nov., a novel Actinomycete isolated from soil in Chad.</title>
        <authorList>
            <person name="Shi L."/>
        </authorList>
    </citation>
    <scope>NUCLEOTIDE SEQUENCE [LARGE SCALE GENOMIC DNA]</scope>
    <source>
        <strain evidence="4 5">NEAU-G17</strain>
    </source>
</reference>
<dbReference type="InterPro" id="IPR000182">
    <property type="entry name" value="GNAT_dom"/>
</dbReference>
<accession>A0A372J9T2</accession>
<dbReference type="CDD" id="cd04301">
    <property type="entry name" value="NAT_SF"/>
    <property type="match status" value="1"/>
</dbReference>
<comment type="caution">
    <text evidence="4">The sequence shown here is derived from an EMBL/GenBank/DDBJ whole genome shotgun (WGS) entry which is preliminary data.</text>
</comment>
<dbReference type="GO" id="GO:0016747">
    <property type="term" value="F:acyltransferase activity, transferring groups other than amino-acyl groups"/>
    <property type="evidence" value="ECO:0007669"/>
    <property type="project" value="InterPro"/>
</dbReference>
<evidence type="ECO:0000256" key="1">
    <source>
        <dbReference type="ARBA" id="ARBA00022679"/>
    </source>
</evidence>
<evidence type="ECO:0000313" key="5">
    <source>
        <dbReference type="Proteomes" id="UP000261811"/>
    </source>
</evidence>
<evidence type="ECO:0000259" key="3">
    <source>
        <dbReference type="PROSITE" id="PS51186"/>
    </source>
</evidence>
<name>A0A372J9T2_9ACTN</name>
<dbReference type="EMBL" id="QURH01001036">
    <property type="protein sequence ID" value="RFU36750.1"/>
    <property type="molecule type" value="Genomic_DNA"/>
</dbReference>
<dbReference type="OrthoDB" id="3174529at2"/>
<gene>
    <name evidence="4" type="ORF">DZF91_36550</name>
</gene>
<feature type="domain" description="N-acetyltransferase" evidence="3">
    <location>
        <begin position="142"/>
        <end position="279"/>
    </location>
</feature>
<dbReference type="SUPFAM" id="SSF55729">
    <property type="entry name" value="Acyl-CoA N-acyltransferases (Nat)"/>
    <property type="match status" value="1"/>
</dbReference>
<dbReference type="InterPro" id="IPR016181">
    <property type="entry name" value="Acyl_CoA_acyltransferase"/>
</dbReference>
<keyword evidence="1 4" id="KW-0808">Transferase</keyword>
<sequence length="279" mass="29373">MDGWRFTGDPDAFDAAAGALLRADPARNTTHLTILDTLRHTGPHAYGTADPVFGWFGGAEPVAAFLCTPTFPILLTAAPDDAARALAETLTFDPSGVNAEPSAAAAFAAAWERRTGAVPWTLMQQRLYRLETLVPPRPTPPGAAGTARAADAPLVLGWLDEFTAEAGGAAPVAVMEERLRTGCVVLWEVDGEPVAMAGRTPALDGMSRVAPVYTRPAHRRRGYGAAVTAAVTRSALDAGVRHIVLFTDLSNPTSNGIYRAVGYRPVTDRLLLGFGEGNG</sequence>
<dbReference type="PANTHER" id="PTHR43877">
    <property type="entry name" value="AMINOALKYLPHOSPHONATE N-ACETYLTRANSFERASE-RELATED-RELATED"/>
    <property type="match status" value="1"/>
</dbReference>
<keyword evidence="5" id="KW-1185">Reference proteome</keyword>
<dbReference type="RefSeq" id="WP_117361606.1">
    <property type="nucleotide sequence ID" value="NZ_QURH01001036.1"/>
</dbReference>
<keyword evidence="2" id="KW-0012">Acyltransferase</keyword>
<proteinExistence type="predicted"/>
<organism evidence="4 5">
    <name type="scientific">Actinomadura logoneensis</name>
    <dbReference type="NCBI Taxonomy" id="2293572"/>
    <lineage>
        <taxon>Bacteria</taxon>
        <taxon>Bacillati</taxon>
        <taxon>Actinomycetota</taxon>
        <taxon>Actinomycetes</taxon>
        <taxon>Streptosporangiales</taxon>
        <taxon>Thermomonosporaceae</taxon>
        <taxon>Actinomadura</taxon>
    </lineage>
</organism>
<dbReference type="Pfam" id="PF00583">
    <property type="entry name" value="Acetyltransf_1"/>
    <property type="match status" value="1"/>
</dbReference>
<dbReference type="InterPro" id="IPR050832">
    <property type="entry name" value="Bact_Acetyltransf"/>
</dbReference>